<dbReference type="Proteomes" id="UP000183038">
    <property type="component" value="Unassembled WGS sequence"/>
</dbReference>
<evidence type="ECO:0000313" key="2">
    <source>
        <dbReference type="EMBL" id="SEC46881.1"/>
    </source>
</evidence>
<evidence type="ECO:0000313" key="3">
    <source>
        <dbReference type="Proteomes" id="UP000183038"/>
    </source>
</evidence>
<dbReference type="Pfam" id="PF13648">
    <property type="entry name" value="Lipocalin_4"/>
    <property type="match status" value="1"/>
</dbReference>
<organism evidence="2 3">
    <name type="scientific">Maribacter dokdonensis</name>
    <dbReference type="NCBI Taxonomy" id="320912"/>
    <lineage>
        <taxon>Bacteria</taxon>
        <taxon>Pseudomonadati</taxon>
        <taxon>Bacteroidota</taxon>
        <taxon>Flavobacteriia</taxon>
        <taxon>Flavobacteriales</taxon>
        <taxon>Flavobacteriaceae</taxon>
        <taxon>Maribacter</taxon>
    </lineage>
</organism>
<name>A0A1H4SSM5_9FLAO</name>
<dbReference type="AlphaFoldDB" id="A0A1H4SSM5"/>
<feature type="domain" description="Lipocalin-like" evidence="1">
    <location>
        <begin position="44"/>
        <end position="151"/>
    </location>
</feature>
<dbReference type="InterPro" id="IPR024311">
    <property type="entry name" value="Lipocalin-like"/>
</dbReference>
<proteinExistence type="predicted"/>
<sequence>MTNDVYRSNLNNLLMKKMILLFSVVLLISSCSISKDARGKRNLLSGTWTLNNVSFEGNTGNVKAVLFNDVEDICLEGSEWFFRDNNSTGRYTIDQSTFCTGGDRYIRWSVVEREENYTSQLQFKFINEKNQDISGGAGYRLNIENLTEYAMTLKSNVMVEGLPVNVVYEFSKK</sequence>
<accession>A0A1H4SSM5</accession>
<protein>
    <submittedName>
        <fullName evidence="2">Lipocalin-like domain-containing protein</fullName>
    </submittedName>
</protein>
<reference evidence="2 3" key="1">
    <citation type="submission" date="2016-10" db="EMBL/GenBank/DDBJ databases">
        <authorList>
            <person name="de Groot N.N."/>
        </authorList>
    </citation>
    <scope>NUCLEOTIDE SEQUENCE [LARGE SCALE GENOMIC DNA]</scope>
    <source>
        <strain evidence="2 3">MAR_2009_71</strain>
    </source>
</reference>
<dbReference type="EMBL" id="FNTB01000001">
    <property type="protein sequence ID" value="SEC46881.1"/>
    <property type="molecule type" value="Genomic_DNA"/>
</dbReference>
<dbReference type="PROSITE" id="PS51257">
    <property type="entry name" value="PROKAR_LIPOPROTEIN"/>
    <property type="match status" value="1"/>
</dbReference>
<evidence type="ECO:0000259" key="1">
    <source>
        <dbReference type="Pfam" id="PF13648"/>
    </source>
</evidence>
<gene>
    <name evidence="2" type="ORF">SAMN05192540_3251</name>
</gene>